<evidence type="ECO:0000256" key="3">
    <source>
        <dbReference type="SAM" id="Phobius"/>
    </source>
</evidence>
<feature type="domain" description="G5" evidence="4">
    <location>
        <begin position="209"/>
        <end position="289"/>
    </location>
</feature>
<organism evidence="5 6">
    <name type="scientific">Cerasibacillus terrae</name>
    <dbReference type="NCBI Taxonomy" id="2498845"/>
    <lineage>
        <taxon>Bacteria</taxon>
        <taxon>Bacillati</taxon>
        <taxon>Bacillota</taxon>
        <taxon>Bacilli</taxon>
        <taxon>Bacillales</taxon>
        <taxon>Bacillaceae</taxon>
        <taxon>Cerasibacillus</taxon>
    </lineage>
</organism>
<gene>
    <name evidence="5" type="ORF">FHP05_11530</name>
</gene>
<sequence length="419" mass="46019">MRKLLDLFPSSKIRPFISTIGVLALTFFSVVVIFEATRVEVVFADNGENQTIKTHADTVEDLLAEIGITVGTYDKLSHDIDTAIKDGMEIKFTTAKKVKVSMDGVEETINTTTDTVEDFLNEQHLSLSKYDDLSHEKDAEITNGMNLEIVKAFPIIVKDGKKKPKKLMTTGGKVKDLLEKENIDFDEDSDDKLNVKLADSVKKNMDIIITRVQTETIEEVNRIPYQTVKENDSNLTKGKEKEIKAGKEGLLVKKVKVTKENGKIADKKVIDEKVEKEAVDRIVAVGTKEQEPIITKTSTTAATPTASKPKQDNRPSKSTSSKSENVLYMDASAYTASCNGCSGYTSTGINIKDNPNKKVVAVDPSVIPLGSTVWVEGYGTAIAGDTGGSIVGHRIDLHFPTKNDAYAFGRKKVKVKILK</sequence>
<evidence type="ECO:0000313" key="6">
    <source>
        <dbReference type="Proteomes" id="UP000321574"/>
    </source>
</evidence>
<dbReference type="InterPro" id="IPR036908">
    <property type="entry name" value="RlpA-like_sf"/>
</dbReference>
<dbReference type="Gene3D" id="2.40.40.10">
    <property type="entry name" value="RlpA-like domain"/>
    <property type="match status" value="1"/>
</dbReference>
<comment type="caution">
    <text evidence="5">The sequence shown here is derived from an EMBL/GenBank/DDBJ whole genome shotgun (WGS) entry which is preliminary data.</text>
</comment>
<dbReference type="GO" id="GO:0019867">
    <property type="term" value="C:outer membrane"/>
    <property type="evidence" value="ECO:0007669"/>
    <property type="project" value="InterPro"/>
</dbReference>
<dbReference type="InterPro" id="IPR051933">
    <property type="entry name" value="Resuscitation_pf_RpfB"/>
</dbReference>
<dbReference type="Pfam" id="PF06725">
    <property type="entry name" value="3D"/>
    <property type="match status" value="1"/>
</dbReference>
<keyword evidence="3" id="KW-0472">Membrane</keyword>
<dbReference type="PROSITE" id="PS51109">
    <property type="entry name" value="G5"/>
    <property type="match status" value="1"/>
</dbReference>
<dbReference type="InterPro" id="IPR011098">
    <property type="entry name" value="G5_dom"/>
</dbReference>
<accession>A0A5C8NQ53</accession>
<dbReference type="PANTHER" id="PTHR39160">
    <property type="entry name" value="CELL WALL-BINDING PROTEIN YOCH"/>
    <property type="match status" value="1"/>
</dbReference>
<keyword evidence="1" id="KW-0732">Signal</keyword>
<proteinExistence type="predicted"/>
<dbReference type="RefSeq" id="WP_147668395.1">
    <property type="nucleotide sequence ID" value="NZ_VDUW01000008.1"/>
</dbReference>
<protein>
    <submittedName>
        <fullName evidence="5">DUF348 domain-containing protein</fullName>
    </submittedName>
</protein>
<dbReference type="GO" id="GO:0009254">
    <property type="term" value="P:peptidoglycan turnover"/>
    <property type="evidence" value="ECO:0007669"/>
    <property type="project" value="InterPro"/>
</dbReference>
<dbReference type="SMART" id="SM01208">
    <property type="entry name" value="G5"/>
    <property type="match status" value="1"/>
</dbReference>
<dbReference type="OrthoDB" id="9798935at2"/>
<dbReference type="EMBL" id="VDUW01000008">
    <property type="protein sequence ID" value="TXL63432.1"/>
    <property type="molecule type" value="Genomic_DNA"/>
</dbReference>
<dbReference type="Gene3D" id="2.20.230.10">
    <property type="entry name" value="Resuscitation-promoting factor rpfb"/>
    <property type="match status" value="1"/>
</dbReference>
<feature type="compositionally biased region" description="Low complexity" evidence="2">
    <location>
        <begin position="294"/>
        <end position="308"/>
    </location>
</feature>
<feature type="transmembrane region" description="Helical" evidence="3">
    <location>
        <begin position="12"/>
        <end position="34"/>
    </location>
</feature>
<keyword evidence="6" id="KW-1185">Reference proteome</keyword>
<evidence type="ECO:0000256" key="2">
    <source>
        <dbReference type="SAM" id="MobiDB-lite"/>
    </source>
</evidence>
<dbReference type="Pfam" id="PF03990">
    <property type="entry name" value="DUF348"/>
    <property type="match status" value="3"/>
</dbReference>
<dbReference type="Proteomes" id="UP000321574">
    <property type="component" value="Unassembled WGS sequence"/>
</dbReference>
<dbReference type="GO" id="GO:0004553">
    <property type="term" value="F:hydrolase activity, hydrolyzing O-glycosyl compounds"/>
    <property type="evidence" value="ECO:0007669"/>
    <property type="project" value="InterPro"/>
</dbReference>
<evidence type="ECO:0000256" key="1">
    <source>
        <dbReference type="ARBA" id="ARBA00022729"/>
    </source>
</evidence>
<dbReference type="InterPro" id="IPR010611">
    <property type="entry name" value="3D_dom"/>
</dbReference>
<dbReference type="CDD" id="cd22786">
    <property type="entry name" value="DPBB_YuiC-like"/>
    <property type="match status" value="1"/>
</dbReference>
<evidence type="ECO:0000313" key="5">
    <source>
        <dbReference type="EMBL" id="TXL63432.1"/>
    </source>
</evidence>
<dbReference type="InterPro" id="IPR007137">
    <property type="entry name" value="DUF348"/>
</dbReference>
<keyword evidence="3" id="KW-0812">Transmembrane</keyword>
<dbReference type="SUPFAM" id="SSF50685">
    <property type="entry name" value="Barwin-like endoglucanases"/>
    <property type="match status" value="1"/>
</dbReference>
<keyword evidence="3" id="KW-1133">Transmembrane helix</keyword>
<feature type="region of interest" description="Disordered" evidence="2">
    <location>
        <begin position="294"/>
        <end position="324"/>
    </location>
</feature>
<reference evidence="5 6" key="1">
    <citation type="submission" date="2019-06" db="EMBL/GenBank/DDBJ databases">
        <title>Cerasibacillus sp. nov., isolated from maize field.</title>
        <authorList>
            <person name="Lin S.-Y."/>
            <person name="Tsai C.-F."/>
            <person name="Young C.-C."/>
        </authorList>
    </citation>
    <scope>NUCLEOTIDE SEQUENCE [LARGE SCALE GENOMIC DNA]</scope>
    <source>
        <strain evidence="5 6">CC-CFT480</strain>
    </source>
</reference>
<dbReference type="AlphaFoldDB" id="A0A5C8NQ53"/>
<evidence type="ECO:0000259" key="4">
    <source>
        <dbReference type="PROSITE" id="PS51109"/>
    </source>
</evidence>
<name>A0A5C8NQ53_9BACI</name>
<dbReference type="Pfam" id="PF07501">
    <property type="entry name" value="G5"/>
    <property type="match status" value="1"/>
</dbReference>
<dbReference type="PANTHER" id="PTHR39160:SF4">
    <property type="entry name" value="RESUSCITATION-PROMOTING FACTOR RPFB"/>
    <property type="match status" value="1"/>
</dbReference>